<keyword evidence="2" id="KW-0238">DNA-binding</keyword>
<dbReference type="AlphaFoldDB" id="A0A381A2J8"/>
<dbReference type="Proteomes" id="UP000255014">
    <property type="component" value="Unassembled WGS sequence"/>
</dbReference>
<proteinExistence type="predicted"/>
<evidence type="ECO:0000256" key="3">
    <source>
        <dbReference type="ARBA" id="ARBA00023163"/>
    </source>
</evidence>
<dbReference type="SUPFAM" id="SSF48008">
    <property type="entry name" value="GntR ligand-binding domain-like"/>
    <property type="match status" value="1"/>
</dbReference>
<dbReference type="SUPFAM" id="SSF46785">
    <property type="entry name" value="Winged helix' DNA-binding domain"/>
    <property type="match status" value="1"/>
</dbReference>
<evidence type="ECO:0000256" key="2">
    <source>
        <dbReference type="ARBA" id="ARBA00023125"/>
    </source>
</evidence>
<feature type="domain" description="HTH gntR-type" evidence="4">
    <location>
        <begin position="15"/>
        <end position="82"/>
    </location>
</feature>
<dbReference type="PANTHER" id="PTHR43537">
    <property type="entry name" value="TRANSCRIPTIONAL REGULATOR, GNTR FAMILY"/>
    <property type="match status" value="1"/>
</dbReference>
<reference evidence="5 6" key="1">
    <citation type="submission" date="2018-06" db="EMBL/GenBank/DDBJ databases">
        <authorList>
            <consortium name="Pathogen Informatics"/>
            <person name="Doyle S."/>
        </authorList>
    </citation>
    <scope>NUCLEOTIDE SEQUENCE [LARGE SCALE GENOMIC DNA]</scope>
    <source>
        <strain evidence="5 6">NCTC10911</strain>
    </source>
</reference>
<dbReference type="PROSITE" id="PS50949">
    <property type="entry name" value="HTH_GNTR"/>
    <property type="match status" value="1"/>
</dbReference>
<dbReference type="Pfam" id="PF00392">
    <property type="entry name" value="GntR"/>
    <property type="match status" value="1"/>
</dbReference>
<keyword evidence="3" id="KW-0804">Transcription</keyword>
<dbReference type="SMART" id="SM00895">
    <property type="entry name" value="FCD"/>
    <property type="match status" value="1"/>
</dbReference>
<dbReference type="Pfam" id="PF07729">
    <property type="entry name" value="FCD"/>
    <property type="match status" value="1"/>
</dbReference>
<dbReference type="SMART" id="SM00345">
    <property type="entry name" value="HTH_GNTR"/>
    <property type="match status" value="1"/>
</dbReference>
<dbReference type="CDD" id="cd07377">
    <property type="entry name" value="WHTH_GntR"/>
    <property type="match status" value="1"/>
</dbReference>
<protein>
    <submittedName>
        <fullName evidence="5">HTH-type transcriptional regulator mcbR</fullName>
    </submittedName>
</protein>
<keyword evidence="1" id="KW-0805">Transcription regulation</keyword>
<evidence type="ECO:0000256" key="1">
    <source>
        <dbReference type="ARBA" id="ARBA00023015"/>
    </source>
</evidence>
<dbReference type="GO" id="GO:0003677">
    <property type="term" value="F:DNA binding"/>
    <property type="evidence" value="ECO:0007669"/>
    <property type="project" value="UniProtKB-KW"/>
</dbReference>
<dbReference type="InterPro" id="IPR000524">
    <property type="entry name" value="Tscrpt_reg_HTH_GntR"/>
</dbReference>
<evidence type="ECO:0000313" key="6">
    <source>
        <dbReference type="Proteomes" id="UP000255014"/>
    </source>
</evidence>
<dbReference type="InterPro" id="IPR008920">
    <property type="entry name" value="TF_FadR/GntR_C"/>
</dbReference>
<dbReference type="EMBL" id="UFTT01000002">
    <property type="protein sequence ID" value="SUV64666.1"/>
    <property type="molecule type" value="Genomic_DNA"/>
</dbReference>
<name>A0A381A2J8_BORPT</name>
<dbReference type="Gene3D" id="1.20.120.530">
    <property type="entry name" value="GntR ligand-binding domain-like"/>
    <property type="match status" value="1"/>
</dbReference>
<sequence>MDAMTGTSKPNATSGSTLEYVVDTLRQGILSGRLVPGQRLVEADLTRQLGVSRGPVRESFRRLSAEGLVESIPNQTTMVRRYSKAEMLELFEIRAELEALAARRAAECMDDPAAKARFLQAIGPIWDEHSLAAGPSYFDENRRFHQAIADLSANTQLAELIRKLQLPLIMFQLGGAITPQAIQASIDEHRRIAQAIVDGNRRKAAAEVKAHLKRACEMVERMPPDIFRP</sequence>
<dbReference type="InterPro" id="IPR036388">
    <property type="entry name" value="WH-like_DNA-bd_sf"/>
</dbReference>
<dbReference type="Gene3D" id="1.10.10.10">
    <property type="entry name" value="Winged helix-like DNA-binding domain superfamily/Winged helix DNA-binding domain"/>
    <property type="match status" value="1"/>
</dbReference>
<dbReference type="InterPro" id="IPR036390">
    <property type="entry name" value="WH_DNA-bd_sf"/>
</dbReference>
<dbReference type="InterPro" id="IPR011711">
    <property type="entry name" value="GntR_C"/>
</dbReference>
<evidence type="ECO:0000259" key="4">
    <source>
        <dbReference type="PROSITE" id="PS50949"/>
    </source>
</evidence>
<dbReference type="PANTHER" id="PTHR43537:SF45">
    <property type="entry name" value="GNTR FAMILY REGULATORY PROTEIN"/>
    <property type="match status" value="1"/>
</dbReference>
<gene>
    <name evidence="5" type="primary">mcbR_4</name>
    <name evidence="5" type="ORF">NCTC10911_01697</name>
</gene>
<evidence type="ECO:0000313" key="5">
    <source>
        <dbReference type="EMBL" id="SUV64666.1"/>
    </source>
</evidence>
<dbReference type="GO" id="GO:0003700">
    <property type="term" value="F:DNA-binding transcription factor activity"/>
    <property type="evidence" value="ECO:0007669"/>
    <property type="project" value="InterPro"/>
</dbReference>
<organism evidence="5 6">
    <name type="scientific">Bordetella pertussis</name>
    <dbReference type="NCBI Taxonomy" id="520"/>
    <lineage>
        <taxon>Bacteria</taxon>
        <taxon>Pseudomonadati</taxon>
        <taxon>Pseudomonadota</taxon>
        <taxon>Betaproteobacteria</taxon>
        <taxon>Burkholderiales</taxon>
        <taxon>Alcaligenaceae</taxon>
        <taxon>Bordetella</taxon>
    </lineage>
</organism>
<accession>A0A381A2J8</accession>